<dbReference type="Proteomes" id="UP001283361">
    <property type="component" value="Unassembled WGS sequence"/>
</dbReference>
<organism evidence="1 2">
    <name type="scientific">Elysia crispata</name>
    <name type="common">lettuce slug</name>
    <dbReference type="NCBI Taxonomy" id="231223"/>
    <lineage>
        <taxon>Eukaryota</taxon>
        <taxon>Metazoa</taxon>
        <taxon>Spiralia</taxon>
        <taxon>Lophotrochozoa</taxon>
        <taxon>Mollusca</taxon>
        <taxon>Gastropoda</taxon>
        <taxon>Heterobranchia</taxon>
        <taxon>Euthyneura</taxon>
        <taxon>Panpulmonata</taxon>
        <taxon>Sacoglossa</taxon>
        <taxon>Placobranchoidea</taxon>
        <taxon>Plakobranchidae</taxon>
        <taxon>Elysia</taxon>
    </lineage>
</organism>
<accession>A0AAE1DUE9</accession>
<keyword evidence="2" id="KW-1185">Reference proteome</keyword>
<proteinExistence type="predicted"/>
<reference evidence="1" key="1">
    <citation type="journal article" date="2023" name="G3 (Bethesda)">
        <title>A reference genome for the long-term kleptoplast-retaining sea slug Elysia crispata morphotype clarki.</title>
        <authorList>
            <person name="Eastman K.E."/>
            <person name="Pendleton A.L."/>
            <person name="Shaikh M.A."/>
            <person name="Suttiyut T."/>
            <person name="Ogas R."/>
            <person name="Tomko P."/>
            <person name="Gavelis G."/>
            <person name="Widhalm J.R."/>
            <person name="Wisecaver J.H."/>
        </authorList>
    </citation>
    <scope>NUCLEOTIDE SEQUENCE</scope>
    <source>
        <strain evidence="1">ECLA1</strain>
    </source>
</reference>
<comment type="caution">
    <text evidence="1">The sequence shown here is derived from an EMBL/GenBank/DDBJ whole genome shotgun (WGS) entry which is preliminary data.</text>
</comment>
<evidence type="ECO:0000313" key="2">
    <source>
        <dbReference type="Proteomes" id="UP001283361"/>
    </source>
</evidence>
<sequence length="81" mass="9026">MDLQTRFMIDASNPTLESQPPQLLIELQQRVFLFSIRNRDVAVISPEINLHLGLAVANTTSGISLSIRVFGRPCSALWTLC</sequence>
<protein>
    <submittedName>
        <fullName evidence="1">Uncharacterized protein</fullName>
    </submittedName>
</protein>
<dbReference type="AlphaFoldDB" id="A0AAE1DUE9"/>
<dbReference type="EMBL" id="JAWDGP010002489">
    <property type="protein sequence ID" value="KAK3782745.1"/>
    <property type="molecule type" value="Genomic_DNA"/>
</dbReference>
<gene>
    <name evidence="1" type="ORF">RRG08_037744</name>
</gene>
<evidence type="ECO:0000313" key="1">
    <source>
        <dbReference type="EMBL" id="KAK3782745.1"/>
    </source>
</evidence>
<name>A0AAE1DUE9_9GAST</name>